<reference evidence="2 3" key="1">
    <citation type="submission" date="2023-06" db="EMBL/GenBank/DDBJ databases">
        <title>Azospirillum isscasensis sp.nov, a bacterium isolated from rhizosphere soil of rice.</title>
        <authorList>
            <person name="Wang H."/>
        </authorList>
    </citation>
    <scope>NUCLEOTIDE SEQUENCE [LARGE SCALE GENOMIC DNA]</scope>
    <source>
        <strain evidence="2 3">C340-1</strain>
    </source>
</reference>
<keyword evidence="3" id="KW-1185">Reference proteome</keyword>
<evidence type="ECO:0000259" key="1">
    <source>
        <dbReference type="Pfam" id="PF08241"/>
    </source>
</evidence>
<dbReference type="Pfam" id="PF08241">
    <property type="entry name" value="Methyltransf_11"/>
    <property type="match status" value="1"/>
</dbReference>
<dbReference type="InterPro" id="IPR029063">
    <property type="entry name" value="SAM-dependent_MTases_sf"/>
</dbReference>
<keyword evidence="2" id="KW-0808">Transferase</keyword>
<evidence type="ECO:0000313" key="3">
    <source>
        <dbReference type="Proteomes" id="UP001227317"/>
    </source>
</evidence>
<dbReference type="GO" id="GO:0008168">
    <property type="term" value="F:methyltransferase activity"/>
    <property type="evidence" value="ECO:0007669"/>
    <property type="project" value="UniProtKB-KW"/>
</dbReference>
<name>A0ABU0WNN0_9PROT</name>
<accession>A0ABU0WNN0</accession>
<evidence type="ECO:0000313" key="2">
    <source>
        <dbReference type="EMBL" id="MDQ2105841.1"/>
    </source>
</evidence>
<organism evidence="2 3">
    <name type="scientific">Azospirillum isscasi</name>
    <dbReference type="NCBI Taxonomy" id="3053926"/>
    <lineage>
        <taxon>Bacteria</taxon>
        <taxon>Pseudomonadati</taxon>
        <taxon>Pseudomonadota</taxon>
        <taxon>Alphaproteobacteria</taxon>
        <taxon>Rhodospirillales</taxon>
        <taxon>Azospirillaceae</taxon>
        <taxon>Azospirillum</taxon>
    </lineage>
</organism>
<sequence length="221" mass="25064">MAQIDFIQSLNASTRRNYVERVVEHDKAECAAVARRFGADYWDGDRRYGYGGYRYDGRWRPVAERIAAHYGLKPGERLLDVGCGKAFLLHELTQVVPGLEVVGLDLSVYGIANAKEEVRPRLVVGDARALPFPDASFDVVLSLGTFHNLPVEGVSRALSEMERVGRGPRKYFMVESFRNEREKVNLLYWQLTCLSFHAPESWAWLAAQAGYTGDYGFIYFE</sequence>
<dbReference type="InterPro" id="IPR013216">
    <property type="entry name" value="Methyltransf_11"/>
</dbReference>
<dbReference type="InterPro" id="IPR050508">
    <property type="entry name" value="Methyltransf_Superfamily"/>
</dbReference>
<protein>
    <submittedName>
        <fullName evidence="2">Class I SAM-dependent methyltransferase</fullName>
        <ecNumber evidence="2">2.1.1.-</ecNumber>
    </submittedName>
</protein>
<comment type="caution">
    <text evidence="2">The sequence shown here is derived from an EMBL/GenBank/DDBJ whole genome shotgun (WGS) entry which is preliminary data.</text>
</comment>
<dbReference type="GO" id="GO:0032259">
    <property type="term" value="P:methylation"/>
    <property type="evidence" value="ECO:0007669"/>
    <property type="project" value="UniProtKB-KW"/>
</dbReference>
<gene>
    <name evidence="2" type="ORF">QSG27_24310</name>
</gene>
<proteinExistence type="predicted"/>
<dbReference type="Gene3D" id="3.40.50.150">
    <property type="entry name" value="Vaccinia Virus protein VP39"/>
    <property type="match status" value="1"/>
</dbReference>
<dbReference type="Proteomes" id="UP001227317">
    <property type="component" value="Unassembled WGS sequence"/>
</dbReference>
<dbReference type="CDD" id="cd02440">
    <property type="entry name" value="AdoMet_MTases"/>
    <property type="match status" value="1"/>
</dbReference>
<feature type="domain" description="Methyltransferase type 11" evidence="1">
    <location>
        <begin position="79"/>
        <end position="164"/>
    </location>
</feature>
<dbReference type="SUPFAM" id="SSF53335">
    <property type="entry name" value="S-adenosyl-L-methionine-dependent methyltransferases"/>
    <property type="match status" value="1"/>
</dbReference>
<dbReference type="EMBL" id="JAUJFI010000174">
    <property type="protein sequence ID" value="MDQ2105841.1"/>
    <property type="molecule type" value="Genomic_DNA"/>
</dbReference>
<dbReference type="EC" id="2.1.1.-" evidence="2"/>
<dbReference type="PANTHER" id="PTHR42912">
    <property type="entry name" value="METHYLTRANSFERASE"/>
    <property type="match status" value="1"/>
</dbReference>
<dbReference type="RefSeq" id="WP_306710696.1">
    <property type="nucleotide sequence ID" value="NZ_JAUJFI010000174.1"/>
</dbReference>
<keyword evidence="2" id="KW-0489">Methyltransferase</keyword>